<name>A0AB35U663_9FIRM</name>
<comment type="caution">
    <text evidence="6">The sequence shown here is derived from an EMBL/GenBank/DDBJ whole genome shotgun (WGS) entry which is preliminary data.</text>
</comment>
<evidence type="ECO:0000313" key="7">
    <source>
        <dbReference type="Proteomes" id="UP001286174"/>
    </source>
</evidence>
<dbReference type="AlphaFoldDB" id="A0AB35U663"/>
<dbReference type="InterPro" id="IPR000887">
    <property type="entry name" value="Aldlse_KDPG_KHG"/>
</dbReference>
<evidence type="ECO:0000256" key="4">
    <source>
        <dbReference type="ARBA" id="ARBA00023239"/>
    </source>
</evidence>
<evidence type="ECO:0000256" key="1">
    <source>
        <dbReference type="ARBA" id="ARBA00004761"/>
    </source>
</evidence>
<dbReference type="NCBIfam" id="TIGR01182">
    <property type="entry name" value="eda"/>
    <property type="match status" value="1"/>
</dbReference>
<dbReference type="PANTHER" id="PTHR30246">
    <property type="entry name" value="2-KETO-3-DEOXY-6-PHOSPHOGLUCONATE ALDOLASE"/>
    <property type="match status" value="1"/>
</dbReference>
<comment type="subunit">
    <text evidence="3">Homotrimer.</text>
</comment>
<dbReference type="GO" id="GO:0008700">
    <property type="term" value="F:(R,S)-4-hydroxy-2-oxoglutarate aldolase activity"/>
    <property type="evidence" value="ECO:0007669"/>
    <property type="project" value="UniProtKB-EC"/>
</dbReference>
<comment type="pathway">
    <text evidence="1">Carbohydrate acid metabolism.</text>
</comment>
<comment type="similarity">
    <text evidence="2">Belongs to the KHG/KDPG aldolase family.</text>
</comment>
<dbReference type="InterPro" id="IPR013785">
    <property type="entry name" value="Aldolase_TIM"/>
</dbReference>
<dbReference type="SUPFAM" id="SSF51569">
    <property type="entry name" value="Aldolase"/>
    <property type="match status" value="1"/>
</dbReference>
<sequence>MNHLEIMQSIHDIGLLPAVVLDDASHAGPLARALCKGSLPLAEVMLRTPAALACLSAMHKACPEMLLGAGTVFSSQQVIDARNAGASFIVTPGLNPDVVRFCQQENMPVIPGISSASELDLARRLGLHVVKFFPAEPLGGLRTIHALSAVWNDMYFLPSGGIDDHNMQAYLHDERIFAISGTWMVKKELLESGQYDKISEMAHDALRKMLQIHIVHIGINSDTAHGKEIATAFADLLDGSVRDAKISYFGSELVEVMTTARARGTYGHIAIGVSSVSRAIAFFQRKGYDFDESSIVKDEKGRIRLIYFKECIAGFAIHLVQEA</sequence>
<dbReference type="CDD" id="cd00452">
    <property type="entry name" value="KDPG_aldolase"/>
    <property type="match status" value="1"/>
</dbReference>
<dbReference type="Proteomes" id="UP001286174">
    <property type="component" value="Unassembled WGS sequence"/>
</dbReference>
<keyword evidence="4 6" id="KW-0456">Lyase</keyword>
<dbReference type="Pfam" id="PF01081">
    <property type="entry name" value="Aldolase"/>
    <property type="match status" value="1"/>
</dbReference>
<proteinExistence type="inferred from homology"/>
<dbReference type="GO" id="GO:0008675">
    <property type="term" value="F:2-dehydro-3-deoxy-phosphogluconate aldolase activity"/>
    <property type="evidence" value="ECO:0007669"/>
    <property type="project" value="UniProtKB-EC"/>
</dbReference>
<protein>
    <submittedName>
        <fullName evidence="6">Bifunctional 4-hydroxy-2-oxoglutarate aldolase/2-dehydro-3-deoxy-phosphogluconate aldolase</fullName>
        <ecNumber evidence="6">4.1.2.14</ecNumber>
        <ecNumber evidence="6">4.1.3.16</ecNumber>
    </submittedName>
</protein>
<keyword evidence="5" id="KW-0119">Carbohydrate metabolism</keyword>
<dbReference type="InterPro" id="IPR031338">
    <property type="entry name" value="KDPG/KHG_AS_2"/>
</dbReference>
<dbReference type="PROSITE" id="PS00160">
    <property type="entry name" value="ALDOLASE_KDPG_KHG_2"/>
    <property type="match status" value="1"/>
</dbReference>
<keyword evidence="7" id="KW-1185">Reference proteome</keyword>
<dbReference type="EC" id="4.1.3.16" evidence="6"/>
<dbReference type="PANTHER" id="PTHR30246:SF1">
    <property type="entry name" value="2-DEHYDRO-3-DEOXY-6-PHOSPHOGALACTONATE ALDOLASE-RELATED"/>
    <property type="match status" value="1"/>
</dbReference>
<evidence type="ECO:0000256" key="5">
    <source>
        <dbReference type="ARBA" id="ARBA00023277"/>
    </source>
</evidence>
<evidence type="ECO:0000313" key="6">
    <source>
        <dbReference type="EMBL" id="MDX8419297.1"/>
    </source>
</evidence>
<dbReference type="EMBL" id="JALBUR010000007">
    <property type="protein sequence ID" value="MDX8419297.1"/>
    <property type="molecule type" value="Genomic_DNA"/>
</dbReference>
<evidence type="ECO:0000256" key="3">
    <source>
        <dbReference type="ARBA" id="ARBA00011233"/>
    </source>
</evidence>
<dbReference type="Gene3D" id="3.20.20.70">
    <property type="entry name" value="Aldolase class I"/>
    <property type="match status" value="1"/>
</dbReference>
<evidence type="ECO:0000256" key="2">
    <source>
        <dbReference type="ARBA" id="ARBA00006906"/>
    </source>
</evidence>
<dbReference type="EC" id="4.1.2.14" evidence="6"/>
<gene>
    <name evidence="6" type="primary">eda</name>
    <name evidence="6" type="ORF">MOZ60_04215</name>
</gene>
<dbReference type="RefSeq" id="WP_370595765.1">
    <property type="nucleotide sequence ID" value="NZ_JALBUR010000007.1"/>
</dbReference>
<reference evidence="6 7" key="1">
    <citation type="submission" date="2022-03" db="EMBL/GenBank/DDBJ databases">
        <title>Novel taxa within the pig intestine.</title>
        <authorList>
            <person name="Wylensek D."/>
            <person name="Bishof K."/>
            <person name="Afrizal A."/>
            <person name="Clavel T."/>
        </authorList>
    </citation>
    <scope>NUCLEOTIDE SEQUENCE [LARGE SCALE GENOMIC DNA]</scope>
    <source>
        <strain evidence="6 7">CLA-KB-P133</strain>
    </source>
</reference>
<accession>A0AB35U663</accession>
<organism evidence="6 7">
    <name type="scientific">Grylomicrobium aquisgranensis</name>
    <dbReference type="NCBI Taxonomy" id="2926318"/>
    <lineage>
        <taxon>Bacteria</taxon>
        <taxon>Bacillati</taxon>
        <taxon>Bacillota</taxon>
        <taxon>Erysipelotrichia</taxon>
        <taxon>Erysipelotrichales</taxon>
        <taxon>Erysipelotrichaceae</taxon>
        <taxon>Grylomicrobium</taxon>
    </lineage>
</organism>